<accession>A0A2G9T6B1</accession>
<protein>
    <submittedName>
        <fullName evidence="2">Uncharacterized protein</fullName>
    </submittedName>
</protein>
<evidence type="ECO:0000256" key="1">
    <source>
        <dbReference type="SAM" id="MobiDB-lite"/>
    </source>
</evidence>
<feature type="region of interest" description="Disordered" evidence="1">
    <location>
        <begin position="53"/>
        <end position="81"/>
    </location>
</feature>
<dbReference type="OrthoDB" id="1414216at2759"/>
<dbReference type="Proteomes" id="UP000230423">
    <property type="component" value="Unassembled WGS sequence"/>
</dbReference>
<proteinExistence type="predicted"/>
<sequence>MQAVAFQRKVMDATKGNSVGPLLPAQLPQPSLSSILDVLNILNGIIIISVGSMPSANENATETPESKPTTESLGMTDEALD</sequence>
<evidence type="ECO:0000313" key="2">
    <source>
        <dbReference type="EMBL" id="PIO53501.1"/>
    </source>
</evidence>
<dbReference type="EMBL" id="KZ411694">
    <property type="protein sequence ID" value="PIO53501.1"/>
    <property type="molecule type" value="Genomic_DNA"/>
</dbReference>
<name>A0A2G9T6B1_TELCI</name>
<reference evidence="2 3" key="1">
    <citation type="submission" date="2015-09" db="EMBL/GenBank/DDBJ databases">
        <title>Draft genome of the parasitic nematode Teladorsagia circumcincta isolate WARC Sus (inbred).</title>
        <authorList>
            <person name="Mitreva M."/>
        </authorList>
    </citation>
    <scope>NUCLEOTIDE SEQUENCE [LARGE SCALE GENOMIC DNA]</scope>
    <source>
        <strain evidence="2 3">S</strain>
    </source>
</reference>
<keyword evidence="3" id="KW-1185">Reference proteome</keyword>
<organism evidence="2 3">
    <name type="scientific">Teladorsagia circumcincta</name>
    <name type="common">Brown stomach worm</name>
    <name type="synonym">Ostertagia circumcincta</name>
    <dbReference type="NCBI Taxonomy" id="45464"/>
    <lineage>
        <taxon>Eukaryota</taxon>
        <taxon>Metazoa</taxon>
        <taxon>Ecdysozoa</taxon>
        <taxon>Nematoda</taxon>
        <taxon>Chromadorea</taxon>
        <taxon>Rhabditida</taxon>
        <taxon>Rhabditina</taxon>
        <taxon>Rhabditomorpha</taxon>
        <taxon>Strongyloidea</taxon>
        <taxon>Trichostrongylidae</taxon>
        <taxon>Teladorsagia</taxon>
    </lineage>
</organism>
<dbReference type="AlphaFoldDB" id="A0A2G9T6B1"/>
<feature type="compositionally biased region" description="Low complexity" evidence="1">
    <location>
        <begin position="61"/>
        <end position="72"/>
    </location>
</feature>
<evidence type="ECO:0000313" key="3">
    <source>
        <dbReference type="Proteomes" id="UP000230423"/>
    </source>
</evidence>
<gene>
    <name evidence="2" type="ORF">TELCIR_25163</name>
</gene>